<dbReference type="RefSeq" id="WP_209528573.1">
    <property type="nucleotide sequence ID" value="NZ_JAEEGA010000008.1"/>
</dbReference>
<proteinExistence type="predicted"/>
<dbReference type="EMBL" id="JAEEGA010000008">
    <property type="protein sequence ID" value="MBP1041898.1"/>
    <property type="molecule type" value="Genomic_DNA"/>
</dbReference>
<dbReference type="AlphaFoldDB" id="A0A940PDE2"/>
<evidence type="ECO:0000313" key="3">
    <source>
        <dbReference type="EMBL" id="MBP1041898.1"/>
    </source>
</evidence>
<name>A0A940PDE2_9ENTE</name>
<dbReference type="GO" id="GO:0003700">
    <property type="term" value="F:DNA-binding transcription factor activity"/>
    <property type="evidence" value="ECO:0007669"/>
    <property type="project" value="InterPro"/>
</dbReference>
<evidence type="ECO:0000259" key="2">
    <source>
        <dbReference type="PROSITE" id="PS01124"/>
    </source>
</evidence>
<accession>A0A940PDE2</accession>
<dbReference type="Proteomes" id="UP000674938">
    <property type="component" value="Unassembled WGS sequence"/>
</dbReference>
<keyword evidence="4" id="KW-1185">Reference proteome</keyword>
<dbReference type="SMART" id="SM00342">
    <property type="entry name" value="HTH_ARAC"/>
    <property type="match status" value="1"/>
</dbReference>
<evidence type="ECO:0000313" key="4">
    <source>
        <dbReference type="Proteomes" id="UP000674938"/>
    </source>
</evidence>
<protein>
    <submittedName>
        <fullName evidence="3">AraC family transcriptional regulator</fullName>
    </submittedName>
</protein>
<dbReference type="PANTHER" id="PTHR43280">
    <property type="entry name" value="ARAC-FAMILY TRANSCRIPTIONAL REGULATOR"/>
    <property type="match status" value="1"/>
</dbReference>
<dbReference type="InterPro" id="IPR046532">
    <property type="entry name" value="DUF6597"/>
</dbReference>
<dbReference type="InterPro" id="IPR018060">
    <property type="entry name" value="HTH_AraC"/>
</dbReference>
<comment type="caution">
    <text evidence="3">The sequence shown here is derived from an EMBL/GenBank/DDBJ whole genome shotgun (WGS) entry which is preliminary data.</text>
</comment>
<gene>
    <name evidence="3" type="ORF">I6N95_12835</name>
</gene>
<organism evidence="3 4">
    <name type="scientific">Vagococcus allomyrinae</name>
    <dbReference type="NCBI Taxonomy" id="2794353"/>
    <lineage>
        <taxon>Bacteria</taxon>
        <taxon>Bacillati</taxon>
        <taxon>Bacillota</taxon>
        <taxon>Bacilli</taxon>
        <taxon>Lactobacillales</taxon>
        <taxon>Enterococcaceae</taxon>
        <taxon>Vagococcus</taxon>
    </lineage>
</organism>
<dbReference type="Gene3D" id="1.10.10.60">
    <property type="entry name" value="Homeodomain-like"/>
    <property type="match status" value="1"/>
</dbReference>
<feature type="domain" description="HTH araC/xylS-type" evidence="2">
    <location>
        <begin position="163"/>
        <end position="262"/>
    </location>
</feature>
<dbReference type="GO" id="GO:0043565">
    <property type="term" value="F:sequence-specific DNA binding"/>
    <property type="evidence" value="ECO:0007669"/>
    <property type="project" value="InterPro"/>
</dbReference>
<dbReference type="Pfam" id="PF12833">
    <property type="entry name" value="HTH_18"/>
    <property type="match status" value="1"/>
</dbReference>
<dbReference type="PANTHER" id="PTHR43280:SF2">
    <property type="entry name" value="HTH-TYPE TRANSCRIPTIONAL REGULATOR EXSA"/>
    <property type="match status" value="1"/>
</dbReference>
<evidence type="ECO:0000256" key="1">
    <source>
        <dbReference type="ARBA" id="ARBA00023125"/>
    </source>
</evidence>
<reference evidence="3" key="1">
    <citation type="submission" date="2020-12" db="EMBL/GenBank/DDBJ databases">
        <title>Vagococcus allomyrinae sp. nov. and Enterococcus lavae sp. nov., isolated from the larvae of Allomyrina dichotoma.</title>
        <authorList>
            <person name="Lee S.D."/>
        </authorList>
    </citation>
    <scope>NUCLEOTIDE SEQUENCE</scope>
    <source>
        <strain evidence="3">BWB3-3</strain>
    </source>
</reference>
<dbReference type="Pfam" id="PF20240">
    <property type="entry name" value="DUF6597"/>
    <property type="match status" value="1"/>
</dbReference>
<dbReference type="PROSITE" id="PS01124">
    <property type="entry name" value="HTH_ARAC_FAMILY_2"/>
    <property type="match status" value="1"/>
</dbReference>
<keyword evidence="1" id="KW-0238">DNA-binding</keyword>
<sequence length="277" mass="31717">MLANQINDYQGTDILYRDKHNLILSPHDALRPYIANYTFSNPIKMPSGQTILPSASTTLVYSIKNNRINSGLRGVSTKSTRIDRYATQFDALFLIEFHAGGLFPFTSIPQHILKDENYAFDSLNTVLDRKIIEAYTSALSITALKKEMDTLFLRQIGSYTDNQYVRYSLTKIIEQKGGVRVSDLAKDTCYSDKQLNRLFQQYIGTGVKTFSRIVRMKHAIELLPAANNLSSLIEQTDHYDSAHFVHDFRKLYGITPSQYLANMSLFYNDRFKLDSYT</sequence>